<dbReference type="AlphaFoldDB" id="A0A160PDR5"/>
<dbReference type="RefSeq" id="WP_096485396.1">
    <property type="nucleotide sequence ID" value="NZ_AP014809.1"/>
</dbReference>
<evidence type="ECO:0000313" key="2">
    <source>
        <dbReference type="Proteomes" id="UP000218288"/>
    </source>
</evidence>
<name>A0A160PDR5_9HYPH</name>
<organism evidence="1 2">
    <name type="scientific">Methylorubrum populi</name>
    <dbReference type="NCBI Taxonomy" id="223967"/>
    <lineage>
        <taxon>Bacteria</taxon>
        <taxon>Pseudomonadati</taxon>
        <taxon>Pseudomonadota</taxon>
        <taxon>Alphaproteobacteria</taxon>
        <taxon>Hyphomicrobiales</taxon>
        <taxon>Methylobacteriaceae</taxon>
        <taxon>Methylorubrum</taxon>
    </lineage>
</organism>
<sequence>MPQPYTHIVQDLAGQFFQVRDAGSAELSHVFHGMAVKRAGGGFAPKKGAREILVRKLGCRVVAALAAKAA</sequence>
<gene>
    <name evidence="1" type="ORF">MPPM_2594</name>
</gene>
<protein>
    <submittedName>
        <fullName evidence="1">Uncharacterized protein</fullName>
    </submittedName>
</protein>
<proteinExistence type="predicted"/>
<dbReference type="OrthoDB" id="8000795at2"/>
<evidence type="ECO:0000313" key="1">
    <source>
        <dbReference type="EMBL" id="BAU91199.1"/>
    </source>
</evidence>
<dbReference type="Proteomes" id="UP000218288">
    <property type="component" value="Chromosome"/>
</dbReference>
<dbReference type="EMBL" id="AP014809">
    <property type="protein sequence ID" value="BAU91199.1"/>
    <property type="molecule type" value="Genomic_DNA"/>
</dbReference>
<reference evidence="1 2" key="1">
    <citation type="journal article" date="2016" name="Genome Announc.">
        <title>Complete Genome Sequence of Methylobacterium populi P-1M, Isolated from Pink-Pigmented Household Biofilm.</title>
        <authorList>
            <person name="Morohoshi T."/>
            <person name="Ikeda T."/>
        </authorList>
    </citation>
    <scope>NUCLEOTIDE SEQUENCE [LARGE SCALE GENOMIC DNA]</scope>
    <source>
        <strain evidence="1 2">P-1M</strain>
    </source>
</reference>
<accession>A0A160PDR5</accession>